<dbReference type="SUPFAM" id="SSF53335">
    <property type="entry name" value="S-adenosyl-L-methionine-dependent methyltransferases"/>
    <property type="match status" value="1"/>
</dbReference>
<proteinExistence type="predicted"/>
<evidence type="ECO:0000313" key="2">
    <source>
        <dbReference type="EMBL" id="CUI00033.1"/>
    </source>
</evidence>
<dbReference type="RefSeq" id="WP_058286131.1">
    <property type="nucleotide sequence ID" value="NZ_CYSR01000021.1"/>
</dbReference>
<dbReference type="InterPro" id="IPR029063">
    <property type="entry name" value="SAM-dependent_MTases_sf"/>
</dbReference>
<dbReference type="AlphaFoldDB" id="A0A0P1HX37"/>
<protein>
    <submittedName>
        <fullName evidence="2">Chondramide synthase cmdD</fullName>
    </submittedName>
</protein>
<dbReference type="GO" id="GO:0016740">
    <property type="term" value="F:transferase activity"/>
    <property type="evidence" value="ECO:0007669"/>
    <property type="project" value="UniProtKB-KW"/>
</dbReference>
<reference evidence="2 3" key="1">
    <citation type="submission" date="2015-09" db="EMBL/GenBank/DDBJ databases">
        <authorList>
            <consortium name="Swine Surveillance"/>
        </authorList>
    </citation>
    <scope>NUCLEOTIDE SEQUENCE [LARGE SCALE GENOMIC DNA]</scope>
    <source>
        <strain evidence="2 3">CECT 8399</strain>
    </source>
</reference>
<evidence type="ECO:0000256" key="1">
    <source>
        <dbReference type="ARBA" id="ARBA00022679"/>
    </source>
</evidence>
<name>A0A0P1HX37_9RHOB</name>
<keyword evidence="1" id="KW-0808">Transferase</keyword>
<gene>
    <name evidence="2" type="primary">cmdD</name>
    <name evidence="2" type="ORF">PHA8399_02159</name>
</gene>
<sequence length="200" mass="21085">MSDDWNDYADGWDGNSDVRTYAARAFAALDAYAGITGGGWQDKRVLDFGCGTGLLSEKLAPHVRDVAAVDTSDRMIAVLQEKALPNVRALHLDILDSSGQGAGEDLSGFDLICASSVCGFLPDYKSAVAALAGRLNSGGLLVQWDWLASEQGGSGLTEQQVRDALRDAGFESIRVEHAFTMDAGGQAMPILMGSGVRAAE</sequence>
<dbReference type="Proteomes" id="UP000051326">
    <property type="component" value="Unassembled WGS sequence"/>
</dbReference>
<dbReference type="STRING" id="1396826.PHA8399_02159"/>
<dbReference type="CDD" id="cd02440">
    <property type="entry name" value="AdoMet_MTases"/>
    <property type="match status" value="1"/>
</dbReference>
<organism evidence="2 3">
    <name type="scientific">Leisingera aquaemixtae</name>
    <dbReference type="NCBI Taxonomy" id="1396826"/>
    <lineage>
        <taxon>Bacteria</taxon>
        <taxon>Pseudomonadati</taxon>
        <taxon>Pseudomonadota</taxon>
        <taxon>Alphaproteobacteria</taxon>
        <taxon>Rhodobacterales</taxon>
        <taxon>Roseobacteraceae</taxon>
        <taxon>Leisingera</taxon>
    </lineage>
</organism>
<dbReference type="PANTHER" id="PTHR43861">
    <property type="entry name" value="TRANS-ACONITATE 2-METHYLTRANSFERASE-RELATED"/>
    <property type="match status" value="1"/>
</dbReference>
<accession>A0A0P1HX37</accession>
<dbReference type="Gene3D" id="3.40.50.150">
    <property type="entry name" value="Vaccinia Virus protein VP39"/>
    <property type="match status" value="1"/>
</dbReference>
<evidence type="ECO:0000313" key="3">
    <source>
        <dbReference type="Proteomes" id="UP000051326"/>
    </source>
</evidence>
<dbReference type="PANTHER" id="PTHR43861:SF3">
    <property type="entry name" value="PUTATIVE (AFU_ORTHOLOGUE AFUA_2G14390)-RELATED"/>
    <property type="match status" value="1"/>
</dbReference>
<dbReference type="EMBL" id="CYSR01000021">
    <property type="protein sequence ID" value="CUI00033.1"/>
    <property type="molecule type" value="Genomic_DNA"/>
</dbReference>
<dbReference type="Pfam" id="PF13489">
    <property type="entry name" value="Methyltransf_23"/>
    <property type="match status" value="1"/>
</dbReference>